<feature type="transmembrane region" description="Helical" evidence="1">
    <location>
        <begin position="87"/>
        <end position="106"/>
    </location>
</feature>
<name>A0A2Z6MCP9_TRISU</name>
<organism evidence="2 3">
    <name type="scientific">Trifolium subterraneum</name>
    <name type="common">Subterranean clover</name>
    <dbReference type="NCBI Taxonomy" id="3900"/>
    <lineage>
        <taxon>Eukaryota</taxon>
        <taxon>Viridiplantae</taxon>
        <taxon>Streptophyta</taxon>
        <taxon>Embryophyta</taxon>
        <taxon>Tracheophyta</taxon>
        <taxon>Spermatophyta</taxon>
        <taxon>Magnoliopsida</taxon>
        <taxon>eudicotyledons</taxon>
        <taxon>Gunneridae</taxon>
        <taxon>Pentapetalae</taxon>
        <taxon>rosids</taxon>
        <taxon>fabids</taxon>
        <taxon>Fabales</taxon>
        <taxon>Fabaceae</taxon>
        <taxon>Papilionoideae</taxon>
        <taxon>50 kb inversion clade</taxon>
        <taxon>NPAAA clade</taxon>
        <taxon>Hologalegina</taxon>
        <taxon>IRL clade</taxon>
        <taxon>Trifolieae</taxon>
        <taxon>Trifolium</taxon>
    </lineage>
</organism>
<sequence length="129" mass="14686">MSGAFGPPHQLVCQFLRRHNHVVRWFLADLVVFFSVVTQRYSPGCFVLRRWSWFLCFFEMVGSVMVEIFCFSSSVDLKFHVKKEFRALAAVPTVYCYVVHGVWWLFGGGCIATPPFVSKVFSCDVCAGG</sequence>
<dbReference type="AlphaFoldDB" id="A0A2Z6MCP9"/>
<protein>
    <submittedName>
        <fullName evidence="2">Uncharacterized protein</fullName>
    </submittedName>
</protein>
<dbReference type="EMBL" id="DF973427">
    <property type="protein sequence ID" value="GAU30486.1"/>
    <property type="molecule type" value="Genomic_DNA"/>
</dbReference>
<keyword evidence="1" id="KW-0472">Membrane</keyword>
<evidence type="ECO:0000256" key="1">
    <source>
        <dbReference type="SAM" id="Phobius"/>
    </source>
</evidence>
<evidence type="ECO:0000313" key="3">
    <source>
        <dbReference type="Proteomes" id="UP000242715"/>
    </source>
</evidence>
<evidence type="ECO:0000313" key="2">
    <source>
        <dbReference type="EMBL" id="GAU30486.1"/>
    </source>
</evidence>
<reference evidence="3" key="1">
    <citation type="journal article" date="2017" name="Front. Plant Sci.">
        <title>Climate Clever Clovers: New Paradigm to Reduce the Environmental Footprint of Ruminants by Breeding Low Methanogenic Forages Utilizing Haplotype Variation.</title>
        <authorList>
            <person name="Kaur P."/>
            <person name="Appels R."/>
            <person name="Bayer P.E."/>
            <person name="Keeble-Gagnere G."/>
            <person name="Wang J."/>
            <person name="Hirakawa H."/>
            <person name="Shirasawa K."/>
            <person name="Vercoe P."/>
            <person name="Stefanova K."/>
            <person name="Durmic Z."/>
            <person name="Nichols P."/>
            <person name="Revell C."/>
            <person name="Isobe S.N."/>
            <person name="Edwards D."/>
            <person name="Erskine W."/>
        </authorList>
    </citation>
    <scope>NUCLEOTIDE SEQUENCE [LARGE SCALE GENOMIC DNA]</scope>
    <source>
        <strain evidence="3">cv. Daliak</strain>
    </source>
</reference>
<feature type="transmembrane region" description="Helical" evidence="1">
    <location>
        <begin position="21"/>
        <end position="39"/>
    </location>
</feature>
<keyword evidence="1" id="KW-0812">Transmembrane</keyword>
<feature type="transmembrane region" description="Helical" evidence="1">
    <location>
        <begin position="51"/>
        <end position="75"/>
    </location>
</feature>
<accession>A0A2Z6MCP9</accession>
<keyword evidence="1" id="KW-1133">Transmembrane helix</keyword>
<dbReference type="Proteomes" id="UP000242715">
    <property type="component" value="Unassembled WGS sequence"/>
</dbReference>
<gene>
    <name evidence="2" type="ORF">TSUD_18660</name>
</gene>
<keyword evidence="3" id="KW-1185">Reference proteome</keyword>
<proteinExistence type="predicted"/>